<dbReference type="Proteomes" id="UP001519064">
    <property type="component" value="Unassembled WGS sequence"/>
</dbReference>
<reference evidence="1 2" key="1">
    <citation type="submission" date="2020-11" db="EMBL/GenBank/DDBJ databases">
        <title>Streptomyces spirodelae sp. nov., isolated from duckweed.</title>
        <authorList>
            <person name="Saimee Y."/>
            <person name="Duangmal K."/>
        </authorList>
    </citation>
    <scope>NUCLEOTIDE SEQUENCE [LARGE SCALE GENOMIC DNA]</scope>
    <source>
        <strain evidence="1 2">S16-07</strain>
    </source>
</reference>
<sequence length="115" mass="13256">MYREFTVPDEVEIFEKTGGWPEIDEGGAYVLTFQYSDTEHLFFSYDVPGRSVRLRWVAENSETIADVFREGAIRMAVRHSPDETLIVTDFDMGECNGSLVLRTRPRVKVSDQLLF</sequence>
<evidence type="ECO:0000313" key="2">
    <source>
        <dbReference type="Proteomes" id="UP001519064"/>
    </source>
</evidence>
<accession>A0ABS3XGX7</accession>
<proteinExistence type="predicted"/>
<name>A0ABS3XGX7_9ACTN</name>
<gene>
    <name evidence="1" type="ORF">ITI46_23450</name>
</gene>
<evidence type="ECO:0000313" key="1">
    <source>
        <dbReference type="EMBL" id="MBO8194588.1"/>
    </source>
</evidence>
<keyword evidence="2" id="KW-1185">Reference proteome</keyword>
<organism evidence="1 2">
    <name type="scientific">Streptomyces oryzae</name>
    <dbReference type="NCBI Taxonomy" id="1434886"/>
    <lineage>
        <taxon>Bacteria</taxon>
        <taxon>Bacillati</taxon>
        <taxon>Actinomycetota</taxon>
        <taxon>Actinomycetes</taxon>
        <taxon>Kitasatosporales</taxon>
        <taxon>Streptomycetaceae</taxon>
        <taxon>Streptomyces</taxon>
    </lineage>
</organism>
<comment type="caution">
    <text evidence="1">The sequence shown here is derived from an EMBL/GenBank/DDBJ whole genome shotgun (WGS) entry which is preliminary data.</text>
</comment>
<dbReference type="RefSeq" id="WP_209241689.1">
    <property type="nucleotide sequence ID" value="NZ_JADKMA010000135.1"/>
</dbReference>
<dbReference type="EMBL" id="JADKMA010000135">
    <property type="protein sequence ID" value="MBO8194588.1"/>
    <property type="molecule type" value="Genomic_DNA"/>
</dbReference>
<protein>
    <submittedName>
        <fullName evidence="1">Uncharacterized protein</fullName>
    </submittedName>
</protein>